<evidence type="ECO:0000256" key="1">
    <source>
        <dbReference type="SAM" id="MobiDB-lite"/>
    </source>
</evidence>
<proteinExistence type="predicted"/>
<feature type="region of interest" description="Disordered" evidence="1">
    <location>
        <begin position="266"/>
        <end position="304"/>
    </location>
</feature>
<dbReference type="RefSeq" id="XP_066663538.1">
    <property type="nucleotide sequence ID" value="XM_066817846.1"/>
</dbReference>
<feature type="compositionally biased region" description="Acidic residues" evidence="1">
    <location>
        <begin position="62"/>
        <end position="74"/>
    </location>
</feature>
<protein>
    <submittedName>
        <fullName evidence="2">Uncharacterized protein</fullName>
    </submittedName>
</protein>
<organism evidence="2 3">
    <name type="scientific">Apiospora hydei</name>
    <dbReference type="NCBI Taxonomy" id="1337664"/>
    <lineage>
        <taxon>Eukaryota</taxon>
        <taxon>Fungi</taxon>
        <taxon>Dikarya</taxon>
        <taxon>Ascomycota</taxon>
        <taxon>Pezizomycotina</taxon>
        <taxon>Sordariomycetes</taxon>
        <taxon>Xylariomycetidae</taxon>
        <taxon>Amphisphaeriales</taxon>
        <taxon>Apiosporaceae</taxon>
        <taxon>Apiospora</taxon>
    </lineage>
</organism>
<dbReference type="SUPFAM" id="SSF48452">
    <property type="entry name" value="TPR-like"/>
    <property type="match status" value="1"/>
</dbReference>
<accession>A0ABR1V944</accession>
<dbReference type="EMBL" id="JAQQWN010000009">
    <property type="protein sequence ID" value="KAK8066785.1"/>
    <property type="molecule type" value="Genomic_DNA"/>
</dbReference>
<dbReference type="GeneID" id="92050906"/>
<dbReference type="Proteomes" id="UP001433268">
    <property type="component" value="Unassembled WGS sequence"/>
</dbReference>
<feature type="region of interest" description="Disordered" evidence="1">
    <location>
        <begin position="172"/>
        <end position="208"/>
    </location>
</feature>
<evidence type="ECO:0000313" key="3">
    <source>
        <dbReference type="Proteomes" id="UP001433268"/>
    </source>
</evidence>
<evidence type="ECO:0000313" key="2">
    <source>
        <dbReference type="EMBL" id="KAK8066785.1"/>
    </source>
</evidence>
<dbReference type="Gene3D" id="1.25.40.10">
    <property type="entry name" value="Tetratricopeptide repeat domain"/>
    <property type="match status" value="1"/>
</dbReference>
<reference evidence="2 3" key="1">
    <citation type="submission" date="2023-01" db="EMBL/GenBank/DDBJ databases">
        <title>Analysis of 21 Apiospora genomes using comparative genomics revels a genus with tremendous synthesis potential of carbohydrate active enzymes and secondary metabolites.</title>
        <authorList>
            <person name="Sorensen T."/>
        </authorList>
    </citation>
    <scope>NUCLEOTIDE SEQUENCE [LARGE SCALE GENOMIC DNA]</scope>
    <source>
        <strain evidence="2 3">CBS 114990</strain>
    </source>
</reference>
<feature type="compositionally biased region" description="Polar residues" evidence="1">
    <location>
        <begin position="181"/>
        <end position="200"/>
    </location>
</feature>
<gene>
    <name evidence="2" type="ORF">PG997_013532</name>
</gene>
<name>A0ABR1V944_9PEZI</name>
<feature type="region of interest" description="Disordered" evidence="1">
    <location>
        <begin position="55"/>
        <end position="82"/>
    </location>
</feature>
<dbReference type="InterPro" id="IPR011990">
    <property type="entry name" value="TPR-like_helical_dom_sf"/>
</dbReference>
<keyword evidence="3" id="KW-1185">Reference proteome</keyword>
<feature type="compositionally biased region" description="Basic and acidic residues" evidence="1">
    <location>
        <begin position="279"/>
        <end position="304"/>
    </location>
</feature>
<comment type="caution">
    <text evidence="2">The sequence shown here is derived from an EMBL/GenBank/DDBJ whole genome shotgun (WGS) entry which is preliminary data.</text>
</comment>
<sequence length="304" mass="32968">MAPFASFSLTPEEKSSLQSDIDALIAEVQRTLSAIPHPSVHDHREALRILHEATTMSRDLQDENDDEDDESEEDGSAKAHRARALKQSLAEAAVLRGDILRALGRVPSARAAYTEAISQYPDDFPPADAHSALTSARPRRPSLIPPPLHLHLALPIPPPTAAKRAWTSLMELSSGEDAATSPATTPDNTARRNSTPSGNAAMSKRDKRRAGVWSAGYYETSSAPAPESNGEAVLKQHLEQQRQDAAADPAIQDVGARKMVCIVEQDEPASDSSASSARLSDHSIQHKKKCGDLRSMRSQARERR</sequence>